<keyword evidence="3" id="KW-1185">Reference proteome</keyword>
<keyword evidence="1" id="KW-0812">Transmembrane</keyword>
<accession>A0A1T4VAK2</accession>
<name>A0A1T4VAK2_9FIRM</name>
<evidence type="ECO:0000313" key="2">
    <source>
        <dbReference type="EMBL" id="SKA61906.1"/>
    </source>
</evidence>
<evidence type="ECO:0000256" key="1">
    <source>
        <dbReference type="SAM" id="Phobius"/>
    </source>
</evidence>
<dbReference type="Gene3D" id="2.20.28.30">
    <property type="entry name" value="RNA polymerase ii, chain L"/>
    <property type="match status" value="1"/>
</dbReference>
<reference evidence="2 3" key="1">
    <citation type="submission" date="2017-02" db="EMBL/GenBank/DDBJ databases">
        <authorList>
            <person name="Peterson S.W."/>
        </authorList>
    </citation>
    <scope>NUCLEOTIDE SEQUENCE [LARGE SCALE GENOMIC DNA]</scope>
    <source>
        <strain evidence="2 3">ATCC 35992</strain>
    </source>
</reference>
<dbReference type="AlphaFoldDB" id="A0A1T4VAK2"/>
<feature type="transmembrane region" description="Helical" evidence="1">
    <location>
        <begin position="86"/>
        <end position="104"/>
    </location>
</feature>
<proteinExistence type="predicted"/>
<gene>
    <name evidence="2" type="ORF">SAMN02745111_00591</name>
</gene>
<dbReference type="STRING" id="39495.SAMN02745111_00591"/>
<sequence length="165" mass="19017">MKRYCEKCQKEFEFNIISMKDLDSLVCPECGSEIDKESRRPVDPRIEENEEKIGRMMFGILGFNYMFFLVFATIGVVSYFLEIYPILYFTTAVNLIVYLAHIFGGSTRFKSGILFIPVGAALFYLFYGTIESACLGVQVVFIIRHIIRDVLYTSIIKIARWGGRN</sequence>
<keyword evidence="1" id="KW-0472">Membrane</keyword>
<feature type="transmembrane region" description="Helical" evidence="1">
    <location>
        <begin position="58"/>
        <end position="80"/>
    </location>
</feature>
<organism evidence="2 3">
    <name type="scientific">Eubacterium uniforme</name>
    <dbReference type="NCBI Taxonomy" id="39495"/>
    <lineage>
        <taxon>Bacteria</taxon>
        <taxon>Bacillati</taxon>
        <taxon>Bacillota</taxon>
        <taxon>Clostridia</taxon>
        <taxon>Eubacteriales</taxon>
        <taxon>Eubacteriaceae</taxon>
        <taxon>Eubacterium</taxon>
    </lineage>
</organism>
<feature type="transmembrane region" description="Helical" evidence="1">
    <location>
        <begin position="111"/>
        <end position="130"/>
    </location>
</feature>
<dbReference type="RefSeq" id="WP_078765477.1">
    <property type="nucleotide sequence ID" value="NZ_FUXZ01000003.1"/>
</dbReference>
<evidence type="ECO:0000313" key="3">
    <source>
        <dbReference type="Proteomes" id="UP000190814"/>
    </source>
</evidence>
<dbReference type="EMBL" id="FUXZ01000003">
    <property type="protein sequence ID" value="SKA61906.1"/>
    <property type="molecule type" value="Genomic_DNA"/>
</dbReference>
<dbReference type="Proteomes" id="UP000190814">
    <property type="component" value="Unassembled WGS sequence"/>
</dbReference>
<protein>
    <submittedName>
        <fullName evidence="2">PhnA Zinc-Ribbon</fullName>
    </submittedName>
</protein>
<dbReference type="OrthoDB" id="2083254at2"/>
<keyword evidence="1" id="KW-1133">Transmembrane helix</keyword>